<name>A0A3B0Y5Y4_9ZZZZ</name>
<accession>A0A3B0Y5Y4</accession>
<dbReference type="Pfam" id="PF03963">
    <property type="entry name" value="FlgD"/>
    <property type="match status" value="1"/>
</dbReference>
<gene>
    <name evidence="4" type="ORF">MNBD_GAMMA11-2158</name>
</gene>
<keyword evidence="4" id="KW-0966">Cell projection</keyword>
<keyword evidence="4" id="KW-0282">Flagellum</keyword>
<keyword evidence="1" id="KW-1005">Bacterial flagellum biogenesis</keyword>
<dbReference type="InterPro" id="IPR025963">
    <property type="entry name" value="FLgD_Tudor"/>
</dbReference>
<protein>
    <submittedName>
        <fullName evidence="4">Flagellar basal-body rod modification protein FlgD</fullName>
    </submittedName>
</protein>
<dbReference type="Pfam" id="PF13861">
    <property type="entry name" value="FLgD_tudor"/>
    <property type="match status" value="1"/>
</dbReference>
<dbReference type="Gene3D" id="2.30.30.910">
    <property type="match status" value="1"/>
</dbReference>
<feature type="domain" description="FlgD/Vpr Ig-like" evidence="2">
    <location>
        <begin position="114"/>
        <end position="177"/>
    </location>
</feature>
<organism evidence="4">
    <name type="scientific">hydrothermal vent metagenome</name>
    <dbReference type="NCBI Taxonomy" id="652676"/>
    <lineage>
        <taxon>unclassified sequences</taxon>
        <taxon>metagenomes</taxon>
        <taxon>ecological metagenomes</taxon>
    </lineage>
</organism>
<feature type="domain" description="FlgD Tudor-like" evidence="3">
    <location>
        <begin position="85"/>
        <end position="220"/>
    </location>
</feature>
<dbReference type="EMBL" id="UOFG01000217">
    <property type="protein sequence ID" value="VAW63974.1"/>
    <property type="molecule type" value="Genomic_DNA"/>
</dbReference>
<proteinExistence type="predicted"/>
<dbReference type="InterPro" id="IPR025965">
    <property type="entry name" value="FlgD/Vpr_Ig-like"/>
</dbReference>
<evidence type="ECO:0000259" key="2">
    <source>
        <dbReference type="Pfam" id="PF13860"/>
    </source>
</evidence>
<dbReference type="AlphaFoldDB" id="A0A3B0Y5Y4"/>
<dbReference type="InterPro" id="IPR005648">
    <property type="entry name" value="FlgD"/>
</dbReference>
<evidence type="ECO:0000259" key="3">
    <source>
        <dbReference type="Pfam" id="PF13861"/>
    </source>
</evidence>
<evidence type="ECO:0000256" key="1">
    <source>
        <dbReference type="ARBA" id="ARBA00022795"/>
    </source>
</evidence>
<dbReference type="GO" id="GO:0044781">
    <property type="term" value="P:bacterial-type flagellum organization"/>
    <property type="evidence" value="ECO:0007669"/>
    <property type="project" value="UniProtKB-KW"/>
</dbReference>
<evidence type="ECO:0000313" key="4">
    <source>
        <dbReference type="EMBL" id="VAW63974.1"/>
    </source>
</evidence>
<sequence length="224" mass="23950">MEINDFENIPGLRTIANSTSPDSERTELGQNEFLKLMTTQLANQDPFKPMENGEFMGQIAQFGTVNGINELLSSFQDLSSSLQSSQALEASSLIGRQVLVNLDQGYLPQNGSLLGGVELDSSASDVAVNVFDASGEVLGRVELGAQPAGLVQFNWDGTTFSGQRAPSGRYRIEVEANFGGITESLTPQVLDTVSSLTLAGAGQQMQVELTNLGSVNFNQVNQIQ</sequence>
<reference evidence="4" key="1">
    <citation type="submission" date="2018-06" db="EMBL/GenBank/DDBJ databases">
        <authorList>
            <person name="Zhirakovskaya E."/>
        </authorList>
    </citation>
    <scope>NUCLEOTIDE SEQUENCE</scope>
</reference>
<dbReference type="Pfam" id="PF13860">
    <property type="entry name" value="FlgD_ig"/>
    <property type="match status" value="1"/>
</dbReference>
<dbReference type="Gene3D" id="2.60.40.4070">
    <property type="match status" value="1"/>
</dbReference>
<keyword evidence="4" id="KW-0969">Cilium</keyword>